<sequence>MTTRTFTAEELAKYNGQDGQPAYVAIDGTVYDVSNIPAWQNGKHHGNLAGHDVSAAIRRSLHMKKVLDDLPVVGKFTGDPEV</sequence>
<evidence type="ECO:0000259" key="1">
    <source>
        <dbReference type="SMART" id="SM01117"/>
    </source>
</evidence>
<accession>A0A9E2KUU2</accession>
<gene>
    <name evidence="2" type="ORF">H9843_04200</name>
</gene>
<organism evidence="2 3">
    <name type="scientific">Candidatus Limosilactobacillus merdavium</name>
    <dbReference type="NCBI Taxonomy" id="2838651"/>
    <lineage>
        <taxon>Bacteria</taxon>
        <taxon>Bacillati</taxon>
        <taxon>Bacillota</taxon>
        <taxon>Bacilli</taxon>
        <taxon>Lactobacillales</taxon>
        <taxon>Lactobacillaceae</taxon>
        <taxon>Limosilactobacillus</taxon>
    </lineage>
</organism>
<evidence type="ECO:0000313" key="2">
    <source>
        <dbReference type="EMBL" id="MBU3830078.1"/>
    </source>
</evidence>
<proteinExistence type="predicted"/>
<dbReference type="Proteomes" id="UP000824180">
    <property type="component" value="Unassembled WGS sequence"/>
</dbReference>
<dbReference type="InterPro" id="IPR036400">
    <property type="entry name" value="Cyt_B5-like_heme/steroid_sf"/>
</dbReference>
<name>A0A9E2KUU2_9LACO</name>
<reference evidence="2" key="1">
    <citation type="journal article" date="2021" name="PeerJ">
        <title>Extensive microbial diversity within the chicken gut microbiome revealed by metagenomics and culture.</title>
        <authorList>
            <person name="Gilroy R."/>
            <person name="Ravi A."/>
            <person name="Getino M."/>
            <person name="Pursley I."/>
            <person name="Horton D.L."/>
            <person name="Alikhan N.F."/>
            <person name="Baker D."/>
            <person name="Gharbi K."/>
            <person name="Hall N."/>
            <person name="Watson M."/>
            <person name="Adriaenssens E.M."/>
            <person name="Foster-Nyarko E."/>
            <person name="Jarju S."/>
            <person name="Secka A."/>
            <person name="Antonio M."/>
            <person name="Oren A."/>
            <person name="Chaudhuri R.R."/>
            <person name="La Ragione R."/>
            <person name="Hildebrand F."/>
            <person name="Pallen M.J."/>
        </authorList>
    </citation>
    <scope>NUCLEOTIDE SEQUENCE</scope>
    <source>
        <strain evidence="2">876</strain>
    </source>
</reference>
<dbReference type="EMBL" id="JAHLFK010000043">
    <property type="protein sequence ID" value="MBU3830078.1"/>
    <property type="molecule type" value="Genomic_DNA"/>
</dbReference>
<dbReference type="Pfam" id="PF00173">
    <property type="entry name" value="Cyt-b5"/>
    <property type="match status" value="1"/>
</dbReference>
<reference evidence="2" key="2">
    <citation type="submission" date="2021-04" db="EMBL/GenBank/DDBJ databases">
        <authorList>
            <person name="Gilroy R."/>
        </authorList>
    </citation>
    <scope>NUCLEOTIDE SEQUENCE</scope>
    <source>
        <strain evidence="2">876</strain>
    </source>
</reference>
<comment type="caution">
    <text evidence="2">The sequence shown here is derived from an EMBL/GenBank/DDBJ whole genome shotgun (WGS) entry which is preliminary data.</text>
</comment>
<feature type="domain" description="Cytochrome b5 heme-binding" evidence="1">
    <location>
        <begin position="6"/>
        <end position="77"/>
    </location>
</feature>
<evidence type="ECO:0000313" key="3">
    <source>
        <dbReference type="Proteomes" id="UP000824180"/>
    </source>
</evidence>
<dbReference type="AlphaFoldDB" id="A0A9E2KUU2"/>
<dbReference type="InterPro" id="IPR001199">
    <property type="entry name" value="Cyt_B5-like_heme/steroid-bd"/>
</dbReference>
<dbReference type="SMART" id="SM01117">
    <property type="entry name" value="Cyt-b5"/>
    <property type="match status" value="1"/>
</dbReference>
<dbReference type="Gene3D" id="3.10.120.10">
    <property type="entry name" value="Cytochrome b5-like heme/steroid binding domain"/>
    <property type="match status" value="1"/>
</dbReference>
<dbReference type="SUPFAM" id="SSF55856">
    <property type="entry name" value="Cytochrome b5-like heme/steroid binding domain"/>
    <property type="match status" value="1"/>
</dbReference>
<protein>
    <submittedName>
        <fullName evidence="2">Cytochrome B5</fullName>
    </submittedName>
</protein>